<dbReference type="Gene3D" id="1.40.20.10">
    <property type="entry name" value="CHAD domain"/>
    <property type="match status" value="1"/>
</dbReference>
<dbReference type="RefSeq" id="WP_057884679.1">
    <property type="nucleotide sequence ID" value="NZ_CP018180.1"/>
</dbReference>
<reference evidence="2 3" key="1">
    <citation type="submission" date="2016-11" db="EMBL/GenBank/DDBJ databases">
        <title>Interaction between Lactobacillus species and yeast in water kefir.</title>
        <authorList>
            <person name="Behr J."/>
            <person name="Xu D."/>
            <person name="Vogel R.F."/>
        </authorList>
    </citation>
    <scope>NUCLEOTIDE SEQUENCE [LARGE SCALE GENOMIC DNA]</scope>
    <source>
        <strain evidence="2 3">TMW 1.1827</strain>
    </source>
</reference>
<dbReference type="GeneID" id="78520747"/>
<dbReference type="PANTHER" id="PTHR39339:SF1">
    <property type="entry name" value="CHAD DOMAIN-CONTAINING PROTEIN"/>
    <property type="match status" value="1"/>
</dbReference>
<evidence type="ECO:0000259" key="1">
    <source>
        <dbReference type="PROSITE" id="PS51708"/>
    </source>
</evidence>
<dbReference type="InterPro" id="IPR007899">
    <property type="entry name" value="CHAD_dom"/>
</dbReference>
<evidence type="ECO:0000313" key="3">
    <source>
        <dbReference type="Proteomes" id="UP000324497"/>
    </source>
</evidence>
<organism evidence="2 3">
    <name type="scientific">Liquorilactobacillus nagelii</name>
    <dbReference type="NCBI Taxonomy" id="82688"/>
    <lineage>
        <taxon>Bacteria</taxon>
        <taxon>Bacillati</taxon>
        <taxon>Bacillota</taxon>
        <taxon>Bacilli</taxon>
        <taxon>Lactobacillales</taxon>
        <taxon>Lactobacillaceae</taxon>
        <taxon>Liquorilactobacillus</taxon>
    </lineage>
</organism>
<accession>A0A3S6QXZ8</accession>
<dbReference type="EMBL" id="CP018180">
    <property type="protein sequence ID" value="AUJ32659.1"/>
    <property type="molecule type" value="Genomic_DNA"/>
</dbReference>
<dbReference type="SMART" id="SM00880">
    <property type="entry name" value="CHAD"/>
    <property type="match status" value="1"/>
</dbReference>
<name>A0A3S6QXZ8_9LACO</name>
<sequence>MLSIFEILQQQNTAIKTDLIRFANNPFDPNRNHDLRVAIRSLRSLYKFLKPQLDPVSFKILDENLSNAAKMLNSLRELDVLFGEISDYAFNHPLDTPAYFHLLVQVNAKRLVAMRQVLAEDNWKILVDHLTVANKQLNQLELSTNFDWSQLIKHEFQRKTKKLVKSYQAVNFSEYQTVHQIRKKAKTLRYASTYLIKFAPKKAKKSHRLAEKVQNRCGAITDAHINTELLQKFIQQTNNQSEKDLLKKILQIQTQVLVQNQ</sequence>
<dbReference type="InterPro" id="IPR038186">
    <property type="entry name" value="CHAD_dom_sf"/>
</dbReference>
<dbReference type="PANTHER" id="PTHR39339">
    <property type="entry name" value="SLR1444 PROTEIN"/>
    <property type="match status" value="1"/>
</dbReference>
<keyword evidence="3" id="KW-1185">Reference proteome</keyword>
<dbReference type="Proteomes" id="UP000324497">
    <property type="component" value="Chromosome"/>
</dbReference>
<gene>
    <name evidence="2" type="ORF">BSQ50_08995</name>
</gene>
<dbReference type="Pfam" id="PF05235">
    <property type="entry name" value="CHAD"/>
    <property type="match status" value="1"/>
</dbReference>
<dbReference type="PROSITE" id="PS51708">
    <property type="entry name" value="CHAD"/>
    <property type="match status" value="1"/>
</dbReference>
<dbReference type="KEGG" id="lng:BSQ50_08995"/>
<feature type="domain" description="CHAD" evidence="1">
    <location>
        <begin position="1"/>
        <end position="261"/>
    </location>
</feature>
<evidence type="ECO:0000313" key="2">
    <source>
        <dbReference type="EMBL" id="AUJ32659.1"/>
    </source>
</evidence>
<dbReference type="AlphaFoldDB" id="A0A3S6QXZ8"/>
<protein>
    <recommendedName>
        <fullName evidence="1">CHAD domain-containing protein</fullName>
    </recommendedName>
</protein>
<proteinExistence type="predicted"/>